<reference evidence="3 4" key="1">
    <citation type="submission" date="2012-05" db="EMBL/GenBank/DDBJ databases">
        <title>Genome sequence of Nitritalea halalkaliphila LW7.</title>
        <authorList>
            <person name="Jangir P.K."/>
            <person name="Singh A."/>
            <person name="Shivaji S."/>
            <person name="Sharma R."/>
        </authorList>
    </citation>
    <scope>NUCLEOTIDE SEQUENCE [LARGE SCALE GENOMIC DNA]</scope>
    <source>
        <strain evidence="3 4">LW7</strain>
    </source>
</reference>
<dbReference type="SUPFAM" id="SSF54427">
    <property type="entry name" value="NTF2-like"/>
    <property type="match status" value="1"/>
</dbReference>
<dbReference type="Pfam" id="PF12680">
    <property type="entry name" value="SnoaL_2"/>
    <property type="match status" value="1"/>
</dbReference>
<evidence type="ECO:0000256" key="1">
    <source>
        <dbReference type="SAM" id="Phobius"/>
    </source>
</evidence>
<evidence type="ECO:0000313" key="4">
    <source>
        <dbReference type="Proteomes" id="UP000005551"/>
    </source>
</evidence>
<evidence type="ECO:0000313" key="3">
    <source>
        <dbReference type="EMBL" id="EIM76304.1"/>
    </source>
</evidence>
<keyword evidence="1" id="KW-0812">Transmembrane</keyword>
<organism evidence="3 4">
    <name type="scientific">Nitritalea halalkaliphila LW7</name>
    <dbReference type="NCBI Taxonomy" id="1189621"/>
    <lineage>
        <taxon>Bacteria</taxon>
        <taxon>Pseudomonadati</taxon>
        <taxon>Bacteroidota</taxon>
        <taxon>Cytophagia</taxon>
        <taxon>Cytophagales</taxon>
        <taxon>Cyclobacteriaceae</taxon>
        <taxon>Nitritalea</taxon>
    </lineage>
</organism>
<keyword evidence="4" id="KW-1185">Reference proteome</keyword>
<proteinExistence type="predicted"/>
<protein>
    <recommendedName>
        <fullName evidence="2">SnoaL-like domain-containing protein</fullName>
    </recommendedName>
</protein>
<dbReference type="AlphaFoldDB" id="I5C3A2"/>
<dbReference type="EMBL" id="AJYA01000022">
    <property type="protein sequence ID" value="EIM76304.1"/>
    <property type="molecule type" value="Genomic_DNA"/>
</dbReference>
<gene>
    <name evidence="3" type="ORF">A3SI_10849</name>
</gene>
<comment type="caution">
    <text evidence="3">The sequence shown here is derived from an EMBL/GenBank/DDBJ whole genome shotgun (WGS) entry which is preliminary data.</text>
</comment>
<feature type="domain" description="SnoaL-like" evidence="2">
    <location>
        <begin position="65"/>
        <end position="141"/>
    </location>
</feature>
<keyword evidence="1" id="KW-0472">Membrane</keyword>
<name>I5C3A2_9BACT</name>
<keyword evidence="1" id="KW-1133">Transmembrane helix</keyword>
<dbReference type="Proteomes" id="UP000005551">
    <property type="component" value="Unassembled WGS sequence"/>
</dbReference>
<dbReference type="RefSeq" id="WP_009055167.1">
    <property type="nucleotide sequence ID" value="NZ_AJYA01000022.1"/>
</dbReference>
<evidence type="ECO:0000259" key="2">
    <source>
        <dbReference type="Pfam" id="PF12680"/>
    </source>
</evidence>
<dbReference type="InterPro" id="IPR032710">
    <property type="entry name" value="NTF2-like_dom_sf"/>
</dbReference>
<dbReference type="InterPro" id="IPR037401">
    <property type="entry name" value="SnoaL-like"/>
</dbReference>
<dbReference type="Gene3D" id="3.10.450.50">
    <property type="match status" value="1"/>
</dbReference>
<sequence>MRAQVNHSLKAIQTAEQGIPMAQAYLDRNSTLPKLFFISWVAALLFCLSAPAFGQKKPQTPKILHAYCQAFEAQDAEAMAHLLHEDFQLLDVEGGLIVAGRADFTALYSRFFSRMPEMSVTFSIYQERGGTWIVEQELQRQPNAKVQKERFAFDFDEQQIYSIRYRFVTK</sequence>
<feature type="transmembrane region" description="Helical" evidence="1">
    <location>
        <begin position="35"/>
        <end position="54"/>
    </location>
</feature>
<accession>I5C3A2</accession>